<evidence type="ECO:0000313" key="3">
    <source>
        <dbReference type="Proteomes" id="UP000541444"/>
    </source>
</evidence>
<sequence>MDPAPPLAAPESQETTPPSEIPPVTLTFKSSNASDHDLSVQCLKMMNTLMQTSSPATFKKKNKEKRKDPVPLSARTFKRLHHLWKVKGSKMILCLWRHAGQFIYIALKHEDLRGFAAVESCSTRGLFSDGPELDDWESS</sequence>
<dbReference type="EMBL" id="JACGCM010002024">
    <property type="protein sequence ID" value="KAF6145914.1"/>
    <property type="molecule type" value="Genomic_DNA"/>
</dbReference>
<comment type="caution">
    <text evidence="2">The sequence shown here is derived from an EMBL/GenBank/DDBJ whole genome shotgun (WGS) entry which is preliminary data.</text>
</comment>
<feature type="region of interest" description="Disordered" evidence="1">
    <location>
        <begin position="1"/>
        <end position="31"/>
    </location>
</feature>
<dbReference type="AlphaFoldDB" id="A0A7J7LTP8"/>
<reference evidence="2 3" key="1">
    <citation type="journal article" date="2020" name="IScience">
        <title>Genome Sequencing of the Endangered Kingdonia uniflora (Circaeasteraceae, Ranunculales) Reveals Potential Mechanisms of Evolutionary Specialization.</title>
        <authorList>
            <person name="Sun Y."/>
            <person name="Deng T."/>
            <person name="Zhang A."/>
            <person name="Moore M.J."/>
            <person name="Landis J.B."/>
            <person name="Lin N."/>
            <person name="Zhang H."/>
            <person name="Zhang X."/>
            <person name="Huang J."/>
            <person name="Zhang X."/>
            <person name="Sun H."/>
            <person name="Wang H."/>
        </authorList>
    </citation>
    <scope>NUCLEOTIDE SEQUENCE [LARGE SCALE GENOMIC DNA]</scope>
    <source>
        <strain evidence="2">TB1705</strain>
        <tissue evidence="2">Leaf</tissue>
    </source>
</reference>
<keyword evidence="3" id="KW-1185">Reference proteome</keyword>
<dbReference type="Proteomes" id="UP000541444">
    <property type="component" value="Unassembled WGS sequence"/>
</dbReference>
<organism evidence="2 3">
    <name type="scientific">Kingdonia uniflora</name>
    <dbReference type="NCBI Taxonomy" id="39325"/>
    <lineage>
        <taxon>Eukaryota</taxon>
        <taxon>Viridiplantae</taxon>
        <taxon>Streptophyta</taxon>
        <taxon>Embryophyta</taxon>
        <taxon>Tracheophyta</taxon>
        <taxon>Spermatophyta</taxon>
        <taxon>Magnoliopsida</taxon>
        <taxon>Ranunculales</taxon>
        <taxon>Circaeasteraceae</taxon>
        <taxon>Kingdonia</taxon>
    </lineage>
</organism>
<proteinExistence type="predicted"/>
<name>A0A7J7LTP8_9MAGN</name>
<accession>A0A7J7LTP8</accession>
<protein>
    <submittedName>
        <fullName evidence="2">Uncharacterized protein</fullName>
    </submittedName>
</protein>
<evidence type="ECO:0000256" key="1">
    <source>
        <dbReference type="SAM" id="MobiDB-lite"/>
    </source>
</evidence>
<gene>
    <name evidence="2" type="ORF">GIB67_010960</name>
</gene>
<evidence type="ECO:0000313" key="2">
    <source>
        <dbReference type="EMBL" id="KAF6145914.1"/>
    </source>
</evidence>